<dbReference type="SUPFAM" id="SSF46785">
    <property type="entry name" value="Winged helix' DNA-binding domain"/>
    <property type="match status" value="1"/>
</dbReference>
<dbReference type="GO" id="GO:0003677">
    <property type="term" value="F:DNA binding"/>
    <property type="evidence" value="ECO:0007669"/>
    <property type="project" value="UniProtKB-KW"/>
</dbReference>
<dbReference type="Gene3D" id="2.60.120.10">
    <property type="entry name" value="Jelly Rolls"/>
    <property type="match status" value="1"/>
</dbReference>
<keyword evidence="1" id="KW-0805">Transcription regulation</keyword>
<dbReference type="InterPro" id="IPR018490">
    <property type="entry name" value="cNMP-bd_dom_sf"/>
</dbReference>
<organism evidence="5 6">
    <name type="scientific">Rhizobium metallidurans</name>
    <dbReference type="NCBI Taxonomy" id="1265931"/>
    <lineage>
        <taxon>Bacteria</taxon>
        <taxon>Pseudomonadati</taxon>
        <taxon>Pseudomonadota</taxon>
        <taxon>Alphaproteobacteria</taxon>
        <taxon>Hyphomicrobiales</taxon>
        <taxon>Rhizobiaceae</taxon>
        <taxon>Rhizobium/Agrobacterium group</taxon>
        <taxon>Rhizobium</taxon>
    </lineage>
</organism>
<dbReference type="InterPro" id="IPR050397">
    <property type="entry name" value="Env_Response_Regulators"/>
</dbReference>
<dbReference type="PANTHER" id="PTHR24567:SF74">
    <property type="entry name" value="HTH-TYPE TRANSCRIPTIONAL REGULATOR ARCR"/>
    <property type="match status" value="1"/>
</dbReference>
<dbReference type="Pfam" id="PF13545">
    <property type="entry name" value="HTH_Crp_2"/>
    <property type="match status" value="1"/>
</dbReference>
<dbReference type="InterPro" id="IPR014710">
    <property type="entry name" value="RmlC-like_jellyroll"/>
</dbReference>
<dbReference type="RefSeq" id="WP_183900948.1">
    <property type="nucleotide sequence ID" value="NZ_JACIDW010000009.1"/>
</dbReference>
<accession>A0A7W6CZH9</accession>
<proteinExistence type="predicted"/>
<dbReference type="InterPro" id="IPR036388">
    <property type="entry name" value="WH-like_DNA-bd_sf"/>
</dbReference>
<dbReference type="AlphaFoldDB" id="A0A7W6CZH9"/>
<gene>
    <name evidence="5" type="ORF">GGQ67_003064</name>
</gene>
<protein>
    <submittedName>
        <fullName evidence="5">CRP-like cAMP-binding protein</fullName>
    </submittedName>
</protein>
<feature type="domain" description="Cyclic nucleotide-binding" evidence="4">
    <location>
        <begin position="15"/>
        <end position="98"/>
    </location>
</feature>
<reference evidence="5 6" key="1">
    <citation type="submission" date="2020-08" db="EMBL/GenBank/DDBJ databases">
        <title>Genomic Encyclopedia of Type Strains, Phase IV (KMG-IV): sequencing the most valuable type-strain genomes for metagenomic binning, comparative biology and taxonomic classification.</title>
        <authorList>
            <person name="Goeker M."/>
        </authorList>
    </citation>
    <scope>NUCLEOTIDE SEQUENCE [LARGE SCALE GENOMIC DNA]</scope>
    <source>
        <strain evidence="5 6">DSM 26575</strain>
    </source>
</reference>
<dbReference type="Proteomes" id="UP000582090">
    <property type="component" value="Unassembled WGS sequence"/>
</dbReference>
<evidence type="ECO:0000313" key="6">
    <source>
        <dbReference type="Proteomes" id="UP000582090"/>
    </source>
</evidence>
<dbReference type="InterPro" id="IPR000595">
    <property type="entry name" value="cNMP-bd_dom"/>
</dbReference>
<keyword evidence="3" id="KW-0804">Transcription</keyword>
<dbReference type="InterPro" id="IPR012318">
    <property type="entry name" value="HTH_CRP"/>
</dbReference>
<dbReference type="InterPro" id="IPR036390">
    <property type="entry name" value="WH_DNA-bd_sf"/>
</dbReference>
<dbReference type="SMART" id="SM00100">
    <property type="entry name" value="cNMP"/>
    <property type="match status" value="1"/>
</dbReference>
<evidence type="ECO:0000313" key="5">
    <source>
        <dbReference type="EMBL" id="MBB3965391.1"/>
    </source>
</evidence>
<dbReference type="PANTHER" id="PTHR24567">
    <property type="entry name" value="CRP FAMILY TRANSCRIPTIONAL REGULATORY PROTEIN"/>
    <property type="match status" value="1"/>
</dbReference>
<name>A0A7W6CZH9_9HYPH</name>
<evidence type="ECO:0000256" key="1">
    <source>
        <dbReference type="ARBA" id="ARBA00023015"/>
    </source>
</evidence>
<evidence type="ECO:0000259" key="4">
    <source>
        <dbReference type="PROSITE" id="PS50042"/>
    </source>
</evidence>
<comment type="caution">
    <text evidence="5">The sequence shown here is derived from an EMBL/GenBank/DDBJ whole genome shotgun (WGS) entry which is preliminary data.</text>
</comment>
<keyword evidence="2" id="KW-0238">DNA-binding</keyword>
<dbReference type="GO" id="GO:0003700">
    <property type="term" value="F:DNA-binding transcription factor activity"/>
    <property type="evidence" value="ECO:0007669"/>
    <property type="project" value="TreeGrafter"/>
</dbReference>
<keyword evidence="6" id="KW-1185">Reference proteome</keyword>
<dbReference type="CDD" id="cd00038">
    <property type="entry name" value="CAP_ED"/>
    <property type="match status" value="1"/>
</dbReference>
<evidence type="ECO:0000256" key="2">
    <source>
        <dbReference type="ARBA" id="ARBA00023125"/>
    </source>
</evidence>
<dbReference type="PROSITE" id="PS50042">
    <property type="entry name" value="CNMP_BINDING_3"/>
    <property type="match status" value="1"/>
</dbReference>
<sequence>MSFMTIDRLKVTNHLLKRLPEAAYRTLQPHMERMDLPLRHSLITPNRRTEFVYFVESGIASVVAKSESGQSVEVGHLGREAMAGGHVILKADRTPTSTYMQVAGEGIRIPVVVFNKALAANEDARDLFLRFMQYLSIQVAQSALANARYDVPARLARWLLMSHDRVDSDDLPLTHEFLALMLGVRRSGVTDQLHIAEGLHAIKATRGNIRILDRGKLMQIAGDSYGLSEREYARLVAVDEPVM</sequence>
<evidence type="ECO:0000256" key="3">
    <source>
        <dbReference type="ARBA" id="ARBA00023163"/>
    </source>
</evidence>
<dbReference type="EMBL" id="JACIDW010000009">
    <property type="protein sequence ID" value="MBB3965391.1"/>
    <property type="molecule type" value="Genomic_DNA"/>
</dbReference>
<dbReference type="SUPFAM" id="SSF51206">
    <property type="entry name" value="cAMP-binding domain-like"/>
    <property type="match status" value="1"/>
</dbReference>
<dbReference type="GO" id="GO:0005829">
    <property type="term" value="C:cytosol"/>
    <property type="evidence" value="ECO:0007669"/>
    <property type="project" value="TreeGrafter"/>
</dbReference>
<dbReference type="Gene3D" id="1.10.10.10">
    <property type="entry name" value="Winged helix-like DNA-binding domain superfamily/Winged helix DNA-binding domain"/>
    <property type="match status" value="1"/>
</dbReference>